<sequence>YWQEQAGMSVADVRRELYKNSGLLGVSGLSSDMRELLASDLPAAREAIELFCYRVAREVASLAAAMKGLDALVFTAGVGEHSPEVRGRVLQ</sequence>
<dbReference type="SUPFAM" id="SSF53067">
    <property type="entry name" value="Actin-like ATPase domain"/>
    <property type="match status" value="1"/>
</dbReference>
<protein>
    <submittedName>
        <fullName evidence="6">Acetate/propionate family kinase</fullName>
    </submittedName>
</protein>
<comment type="similarity">
    <text evidence="5">Belongs to the acetokinase family.</text>
</comment>
<gene>
    <name evidence="6" type="ORF">J2D73_20285</name>
</gene>
<dbReference type="Pfam" id="PF00871">
    <property type="entry name" value="Acetate_kinase"/>
    <property type="match status" value="1"/>
</dbReference>
<evidence type="ECO:0000256" key="5">
    <source>
        <dbReference type="RuleBase" id="RU003835"/>
    </source>
</evidence>
<dbReference type="Gene3D" id="3.30.420.40">
    <property type="match status" value="1"/>
</dbReference>
<feature type="non-terminal residue" evidence="6">
    <location>
        <position position="1"/>
    </location>
</feature>
<dbReference type="PANTHER" id="PTHR21060">
    <property type="entry name" value="ACETATE KINASE"/>
    <property type="match status" value="1"/>
</dbReference>
<organism evidence="6 7">
    <name type="scientific">Acetobacter sacchari</name>
    <dbReference type="NCBI Taxonomy" id="2661687"/>
    <lineage>
        <taxon>Bacteria</taxon>
        <taxon>Pseudomonadati</taxon>
        <taxon>Pseudomonadota</taxon>
        <taxon>Alphaproteobacteria</taxon>
        <taxon>Acetobacterales</taxon>
        <taxon>Acetobacteraceae</taxon>
        <taxon>Acetobacter</taxon>
    </lineage>
</organism>
<evidence type="ECO:0000313" key="6">
    <source>
        <dbReference type="EMBL" id="MBO1362118.1"/>
    </source>
</evidence>
<comment type="caution">
    <text evidence="6">The sequence shown here is derived from an EMBL/GenBank/DDBJ whole genome shotgun (WGS) entry which is preliminary data.</text>
</comment>
<reference evidence="6 7" key="1">
    <citation type="submission" date="2021-03" db="EMBL/GenBank/DDBJ databases">
        <title>The complete genome sequence of Acetobacter sacchari TBRC 11175.</title>
        <authorList>
            <person name="Charoenyingcharoen P."/>
            <person name="Yukphan P."/>
        </authorList>
    </citation>
    <scope>NUCLEOTIDE SEQUENCE [LARGE SCALE GENOMIC DNA]</scope>
    <source>
        <strain evidence="6 7">TBRC 11175</strain>
    </source>
</reference>
<evidence type="ECO:0000256" key="1">
    <source>
        <dbReference type="ARBA" id="ARBA00022679"/>
    </source>
</evidence>
<dbReference type="EMBL" id="JAFVMF010000072">
    <property type="protein sequence ID" value="MBO1362118.1"/>
    <property type="molecule type" value="Genomic_DNA"/>
</dbReference>
<evidence type="ECO:0000256" key="2">
    <source>
        <dbReference type="ARBA" id="ARBA00022741"/>
    </source>
</evidence>
<dbReference type="GO" id="GO:0016301">
    <property type="term" value="F:kinase activity"/>
    <property type="evidence" value="ECO:0007669"/>
    <property type="project" value="UniProtKB-KW"/>
</dbReference>
<dbReference type="InterPro" id="IPR043129">
    <property type="entry name" value="ATPase_NBD"/>
</dbReference>
<evidence type="ECO:0000256" key="4">
    <source>
        <dbReference type="ARBA" id="ARBA00022840"/>
    </source>
</evidence>
<keyword evidence="2" id="KW-0547">Nucleotide-binding</keyword>
<keyword evidence="4" id="KW-0067">ATP-binding</keyword>
<dbReference type="InterPro" id="IPR000890">
    <property type="entry name" value="Aliphatic_acid_kin_short-chain"/>
</dbReference>
<dbReference type="PANTHER" id="PTHR21060:SF21">
    <property type="entry name" value="ACETATE KINASE"/>
    <property type="match status" value="1"/>
</dbReference>
<proteinExistence type="inferred from homology"/>
<evidence type="ECO:0000313" key="7">
    <source>
        <dbReference type="Proteomes" id="UP000664771"/>
    </source>
</evidence>
<dbReference type="Proteomes" id="UP000664771">
    <property type="component" value="Unassembled WGS sequence"/>
</dbReference>
<name>A0ABS3M1U3_9PROT</name>
<dbReference type="PRINTS" id="PR00471">
    <property type="entry name" value="ACETATEKNASE"/>
</dbReference>
<keyword evidence="1 5" id="KW-0808">Transferase</keyword>
<evidence type="ECO:0000256" key="3">
    <source>
        <dbReference type="ARBA" id="ARBA00022777"/>
    </source>
</evidence>
<feature type="non-terminal residue" evidence="6">
    <location>
        <position position="91"/>
    </location>
</feature>
<keyword evidence="3 5" id="KW-0418">Kinase</keyword>
<keyword evidence="7" id="KW-1185">Reference proteome</keyword>
<accession>A0ABS3M1U3</accession>